<keyword evidence="1" id="KW-0472">Membrane</keyword>
<dbReference type="Proteomes" id="UP000827092">
    <property type="component" value="Unassembled WGS sequence"/>
</dbReference>
<feature type="transmembrane region" description="Helical" evidence="1">
    <location>
        <begin position="37"/>
        <end position="56"/>
    </location>
</feature>
<evidence type="ECO:0000313" key="3">
    <source>
        <dbReference type="Proteomes" id="UP000827092"/>
    </source>
</evidence>
<proteinExistence type="predicted"/>
<keyword evidence="1" id="KW-0812">Transmembrane</keyword>
<dbReference type="AlphaFoldDB" id="A0AAV6V9Z5"/>
<keyword evidence="3" id="KW-1185">Reference proteome</keyword>
<organism evidence="2 3">
    <name type="scientific">Oedothorax gibbosus</name>
    <dbReference type="NCBI Taxonomy" id="931172"/>
    <lineage>
        <taxon>Eukaryota</taxon>
        <taxon>Metazoa</taxon>
        <taxon>Ecdysozoa</taxon>
        <taxon>Arthropoda</taxon>
        <taxon>Chelicerata</taxon>
        <taxon>Arachnida</taxon>
        <taxon>Araneae</taxon>
        <taxon>Araneomorphae</taxon>
        <taxon>Entelegynae</taxon>
        <taxon>Araneoidea</taxon>
        <taxon>Linyphiidae</taxon>
        <taxon>Erigoninae</taxon>
        <taxon>Oedothorax</taxon>
    </lineage>
</organism>
<keyword evidence="1" id="KW-1133">Transmembrane helix</keyword>
<gene>
    <name evidence="2" type="ORF">JTE90_005099</name>
</gene>
<reference evidence="2 3" key="1">
    <citation type="journal article" date="2022" name="Nat. Ecol. Evol.">
        <title>A masculinizing supergene underlies an exaggerated male reproductive morph in a spider.</title>
        <authorList>
            <person name="Hendrickx F."/>
            <person name="De Corte Z."/>
            <person name="Sonet G."/>
            <person name="Van Belleghem S.M."/>
            <person name="Kostlbacher S."/>
            <person name="Vangestel C."/>
        </authorList>
    </citation>
    <scope>NUCLEOTIDE SEQUENCE [LARGE SCALE GENOMIC DNA]</scope>
    <source>
        <strain evidence="2">W744_W776</strain>
    </source>
</reference>
<sequence length="125" mass="13975">MSVITNFLKQFMDVCIYRQVPLEDCINPQTDGIPDNIIVPVLLLVSTSALTVYYFMGRNMFCSGDLGSGDSLSGAELLETYEAGDRPVYGPHLETYETGDIRNTEPPPEMYTHVLDQDTEEEIMA</sequence>
<accession>A0AAV6V9Z5</accession>
<evidence type="ECO:0000313" key="2">
    <source>
        <dbReference type="EMBL" id="KAG8193452.1"/>
    </source>
</evidence>
<protein>
    <submittedName>
        <fullName evidence="2">Uncharacterized protein</fullName>
    </submittedName>
</protein>
<comment type="caution">
    <text evidence="2">The sequence shown here is derived from an EMBL/GenBank/DDBJ whole genome shotgun (WGS) entry which is preliminary data.</text>
</comment>
<name>A0AAV6V9Z5_9ARAC</name>
<dbReference type="EMBL" id="JAFNEN010000121">
    <property type="protein sequence ID" value="KAG8193452.1"/>
    <property type="molecule type" value="Genomic_DNA"/>
</dbReference>
<evidence type="ECO:0000256" key="1">
    <source>
        <dbReference type="SAM" id="Phobius"/>
    </source>
</evidence>